<dbReference type="SUPFAM" id="SSF53271">
    <property type="entry name" value="PRTase-like"/>
    <property type="match status" value="1"/>
</dbReference>
<gene>
    <name evidence="2" type="ORF">BLEM_0991</name>
</gene>
<protein>
    <submittedName>
        <fullName evidence="2">Phosphoribosyl transferase</fullName>
    </submittedName>
</protein>
<accession>A0A261FU25</accession>
<keyword evidence="2" id="KW-0808">Transferase</keyword>
<keyword evidence="3" id="KW-1185">Reference proteome</keyword>
<dbReference type="AlphaFoldDB" id="A0A261FU25"/>
<sequence>MTGLGEAVRRSAAAARDLMLPRGCAGCDRPDQVLCDDCRAVFQGCEPRVLTGCAMGGAMACAPYRGETRHAILGWKDHGDEELDGVFGELLADLAQRGGLIAWCRGLPASDLPVWVVPLPSSSRSMRRRGRHHTMPLAKAVAARMRAQGVDAVAVAALLSTATGGRSVEQGNAADRGRRIGGHIVCDDSYGMRGRVVVLVDDIITTGATMRQCAAVAGDAGACVATLLALAQTPSAATR</sequence>
<reference evidence="2 3" key="1">
    <citation type="journal article" date="2017" name="BMC Genomics">
        <title>Comparative genomic and phylogenomic analyses of the Bifidobacteriaceae family.</title>
        <authorList>
            <person name="Lugli G.A."/>
            <person name="Milani C."/>
            <person name="Turroni F."/>
            <person name="Duranti S."/>
            <person name="Mancabelli L."/>
            <person name="Mangifesta M."/>
            <person name="Ferrario C."/>
            <person name="Modesto M."/>
            <person name="Mattarelli P."/>
            <person name="Jiri K."/>
            <person name="van Sinderen D."/>
            <person name="Ventura M."/>
        </authorList>
    </citation>
    <scope>NUCLEOTIDE SEQUENCE [LARGE SCALE GENOMIC DNA]</scope>
    <source>
        <strain evidence="2 3">DSM 28807</strain>
    </source>
</reference>
<dbReference type="InterPro" id="IPR051910">
    <property type="entry name" value="ComF/GntX_DNA_util-trans"/>
</dbReference>
<dbReference type="GO" id="GO:0016740">
    <property type="term" value="F:transferase activity"/>
    <property type="evidence" value="ECO:0007669"/>
    <property type="project" value="UniProtKB-KW"/>
</dbReference>
<dbReference type="InterPro" id="IPR000836">
    <property type="entry name" value="PRTase_dom"/>
</dbReference>
<dbReference type="Gene3D" id="3.40.50.2020">
    <property type="match status" value="1"/>
</dbReference>
<evidence type="ECO:0000313" key="2">
    <source>
        <dbReference type="EMBL" id="OZG62445.1"/>
    </source>
</evidence>
<proteinExistence type="inferred from homology"/>
<organism evidence="2 3">
    <name type="scientific">Bifidobacterium lemurum</name>
    <dbReference type="NCBI Taxonomy" id="1603886"/>
    <lineage>
        <taxon>Bacteria</taxon>
        <taxon>Bacillati</taxon>
        <taxon>Actinomycetota</taxon>
        <taxon>Actinomycetes</taxon>
        <taxon>Bifidobacteriales</taxon>
        <taxon>Bifidobacteriaceae</taxon>
        <taxon>Bifidobacterium</taxon>
    </lineage>
</organism>
<dbReference type="InterPro" id="IPR029057">
    <property type="entry name" value="PRTase-like"/>
</dbReference>
<dbReference type="PANTHER" id="PTHR47505:SF1">
    <property type="entry name" value="DNA UTILIZATION PROTEIN YHGH"/>
    <property type="match status" value="1"/>
</dbReference>
<comment type="similarity">
    <text evidence="1">Belongs to the ComF/GntX family.</text>
</comment>
<name>A0A261FU25_9BIFI</name>
<dbReference type="EMBL" id="MWWX01000005">
    <property type="protein sequence ID" value="OZG62445.1"/>
    <property type="molecule type" value="Genomic_DNA"/>
</dbReference>
<evidence type="ECO:0000256" key="1">
    <source>
        <dbReference type="ARBA" id="ARBA00008007"/>
    </source>
</evidence>
<dbReference type="STRING" id="1603886.GCA_001895165_00398"/>
<comment type="caution">
    <text evidence="2">The sequence shown here is derived from an EMBL/GenBank/DDBJ whole genome shotgun (WGS) entry which is preliminary data.</text>
</comment>
<evidence type="ECO:0000313" key="3">
    <source>
        <dbReference type="Proteomes" id="UP000216352"/>
    </source>
</evidence>
<dbReference type="Proteomes" id="UP000216352">
    <property type="component" value="Unassembled WGS sequence"/>
</dbReference>
<dbReference type="CDD" id="cd06223">
    <property type="entry name" value="PRTases_typeI"/>
    <property type="match status" value="1"/>
</dbReference>
<dbReference type="PANTHER" id="PTHR47505">
    <property type="entry name" value="DNA UTILIZATION PROTEIN YHGH"/>
    <property type="match status" value="1"/>
</dbReference>